<sequence length="79" mass="9417">YSTVPLQSVAKPKSLWDALFFDDRQHNADKLYHMMYGNEYAHAKKREEEEKKEKMRRRIQAVSVDRTQEASDDSRTPKE</sequence>
<evidence type="ECO:0000256" key="1">
    <source>
        <dbReference type="SAM" id="MobiDB-lite"/>
    </source>
</evidence>
<feature type="region of interest" description="Disordered" evidence="1">
    <location>
        <begin position="43"/>
        <end position="79"/>
    </location>
</feature>
<proteinExistence type="predicted"/>
<accession>A0AAV5WQ77</accession>
<protein>
    <submittedName>
        <fullName evidence="2">Uncharacterized protein</fullName>
    </submittedName>
</protein>
<feature type="non-terminal residue" evidence="2">
    <location>
        <position position="1"/>
    </location>
</feature>
<comment type="caution">
    <text evidence="2">The sequence shown here is derived from an EMBL/GenBank/DDBJ whole genome shotgun (WGS) entry which is preliminary data.</text>
</comment>
<dbReference type="SUPFAM" id="SSF90250">
    <property type="entry name" value="Troponin coil-coiled subunits"/>
    <property type="match status" value="1"/>
</dbReference>
<name>A0AAV5WQ77_9BILA</name>
<dbReference type="EMBL" id="BTSY01000006">
    <property type="protein sequence ID" value="GMT34162.1"/>
    <property type="molecule type" value="Genomic_DNA"/>
</dbReference>
<keyword evidence="3" id="KW-1185">Reference proteome</keyword>
<evidence type="ECO:0000313" key="3">
    <source>
        <dbReference type="Proteomes" id="UP001432322"/>
    </source>
</evidence>
<gene>
    <name evidence="2" type="ORF">PFISCL1PPCAC_25459</name>
</gene>
<dbReference type="AlphaFoldDB" id="A0AAV5WQ77"/>
<dbReference type="InterPro" id="IPR038077">
    <property type="entry name" value="Troponin_sf"/>
</dbReference>
<reference evidence="2" key="1">
    <citation type="submission" date="2023-10" db="EMBL/GenBank/DDBJ databases">
        <title>Genome assembly of Pristionchus species.</title>
        <authorList>
            <person name="Yoshida K."/>
            <person name="Sommer R.J."/>
        </authorList>
    </citation>
    <scope>NUCLEOTIDE SEQUENCE</scope>
    <source>
        <strain evidence="2">RS5133</strain>
    </source>
</reference>
<dbReference type="Proteomes" id="UP001432322">
    <property type="component" value="Unassembled WGS sequence"/>
</dbReference>
<organism evidence="2 3">
    <name type="scientific">Pristionchus fissidentatus</name>
    <dbReference type="NCBI Taxonomy" id="1538716"/>
    <lineage>
        <taxon>Eukaryota</taxon>
        <taxon>Metazoa</taxon>
        <taxon>Ecdysozoa</taxon>
        <taxon>Nematoda</taxon>
        <taxon>Chromadorea</taxon>
        <taxon>Rhabditida</taxon>
        <taxon>Rhabditina</taxon>
        <taxon>Diplogasteromorpha</taxon>
        <taxon>Diplogasteroidea</taxon>
        <taxon>Neodiplogasteridae</taxon>
        <taxon>Pristionchus</taxon>
    </lineage>
</organism>
<feature type="compositionally biased region" description="Basic and acidic residues" evidence="1">
    <location>
        <begin position="43"/>
        <end position="53"/>
    </location>
</feature>
<feature type="compositionally biased region" description="Basic and acidic residues" evidence="1">
    <location>
        <begin position="66"/>
        <end position="79"/>
    </location>
</feature>
<evidence type="ECO:0000313" key="2">
    <source>
        <dbReference type="EMBL" id="GMT34162.1"/>
    </source>
</evidence>